<gene>
    <name evidence="1" type="ORF">NQT62_04985</name>
</gene>
<protein>
    <recommendedName>
        <fullName evidence="3">Haemolysin-type calcium binding-related domain-containing protein</fullName>
    </recommendedName>
</protein>
<dbReference type="SUPFAM" id="SSF51120">
    <property type="entry name" value="beta-Roll"/>
    <property type="match status" value="1"/>
</dbReference>
<dbReference type="InterPro" id="IPR018511">
    <property type="entry name" value="Hemolysin-typ_Ca-bd_CS"/>
</dbReference>
<sequence length="988" mass="103907">MSLTAAQATSLLSQITTTQGLRDLIKQISVEATGKTTILYSGPTVGSNSDNARIINGMLINGEDIRVIDKTEAAKFLDVFDTRSPTYNKALVAKFEQLGLGEVDQFDSAANEFLFGKTADGQRISTGAWDDVSAKFVSETVGEVRTLTGGASDQKIFAQTEVPAILNNSKITSVDGIQRVDLVEKGPTGAFAAIKAQSEIYSAELRVARNADGSLYIGSTTSSLMPVDARKFFEATGVEGKASAIPLTNATNLGQYMPDRLSDHTTGAKVLQEIKAKYEVLATSPDLPGVDNSAVRSGALKTLNKLGWAGDFIALGFVVKDANAAYSSGNKAAGDKIVKDWAIDFAGGLAGGLSAAKLTASALAPLYLAGPAGAVIAGGLTLIAGVFGGILGSMGATALSDTFSNDTGAAGLAGATPPRRDPLALDLDCDGIETLGTQDGVRVLFDHDADGVKTGTGWLRPDDGWLVFDKNGNGTIDSGRELFGVDTMKKNGALATDGFDALADHDANADGVINSSDQVFANLKIWRDLNQDGISQSGELFALSALGITSIGVTSNPTNRNLGNGNVETATGAFTRSNGTTGATSETSGAAVNLDLLVDSFYSEFTDKIALTDQAKALFDLKGAGRVRNLSEAISLSADLGNLVASYATQTTRQNQLNLLDSFVEKWSSTSAMKSLQQQADSLSAKGVSVTYRLEQYNPGTAAYTQFMKKLGIVEKFMGFTYAGPGGQARNTPLDETSGSLTVNLSAPQISSIELAYERLKTDIHEALLLQTRYKKYADLIDIAVSGDQLALEFSTVQDSFKAAISANPQEGLIELIEFASAVGIERLHNARWNVIDFIADQFRKAPVVQAFETELKAYAVHLLPAGAPTEFGTAKIDLTLGSSANDQIQGRGGNDLLFGKSGNDYILGDEGDDRLEGGLGNDYVAGGTGNDTYVFGKGDGQDTIVEDYYETNAARVNTLLFKTGVLPTELNLQASGSDLVIKINGTT</sequence>
<proteinExistence type="predicted"/>
<dbReference type="InterPro" id="IPR001343">
    <property type="entry name" value="Hemolysn_Ca-bd"/>
</dbReference>
<evidence type="ECO:0000313" key="1">
    <source>
        <dbReference type="EMBL" id="MCQ8895792.1"/>
    </source>
</evidence>
<name>A0ABT1WGB2_9BURK</name>
<dbReference type="Gene3D" id="2.150.10.10">
    <property type="entry name" value="Serralysin-like metalloprotease, C-terminal"/>
    <property type="match status" value="1"/>
</dbReference>
<dbReference type="Pfam" id="PF00353">
    <property type="entry name" value="HemolysinCabind"/>
    <property type="match status" value="2"/>
</dbReference>
<dbReference type="PRINTS" id="PR00313">
    <property type="entry name" value="CABNDNGRPT"/>
</dbReference>
<accession>A0ABT1WGB2</accession>
<dbReference type="PROSITE" id="PS00330">
    <property type="entry name" value="HEMOLYSIN_CALCIUM"/>
    <property type="match status" value="1"/>
</dbReference>
<dbReference type="PANTHER" id="PTHR39431:SF1">
    <property type="entry name" value="FRPA_C-RELATED PROTEIN"/>
    <property type="match status" value="1"/>
</dbReference>
<feature type="non-terminal residue" evidence="1">
    <location>
        <position position="988"/>
    </location>
</feature>
<evidence type="ECO:0000313" key="2">
    <source>
        <dbReference type="Proteomes" id="UP001204142"/>
    </source>
</evidence>
<reference evidence="1 2" key="1">
    <citation type="submission" date="2022-07" db="EMBL/GenBank/DDBJ databases">
        <authorList>
            <person name="Xamxidin M."/>
            <person name="Wu M."/>
        </authorList>
    </citation>
    <scope>NUCLEOTIDE SEQUENCE [LARGE SCALE GENOMIC DNA]</scope>
    <source>
        <strain evidence="1 2">NBRC 111650</strain>
    </source>
</reference>
<dbReference type="Proteomes" id="UP001204142">
    <property type="component" value="Unassembled WGS sequence"/>
</dbReference>
<keyword evidence="2" id="KW-1185">Reference proteome</keyword>
<dbReference type="PANTHER" id="PTHR39431">
    <property type="entry name" value="FRPA/C-RELATED PROTEIN"/>
    <property type="match status" value="1"/>
</dbReference>
<evidence type="ECO:0008006" key="3">
    <source>
        <dbReference type="Google" id="ProtNLM"/>
    </source>
</evidence>
<organism evidence="1 2">
    <name type="scientific">Limnobacter humi</name>
    <dbReference type="NCBI Taxonomy" id="1778671"/>
    <lineage>
        <taxon>Bacteria</taxon>
        <taxon>Pseudomonadati</taxon>
        <taxon>Pseudomonadota</taxon>
        <taxon>Betaproteobacteria</taxon>
        <taxon>Burkholderiales</taxon>
        <taxon>Burkholderiaceae</taxon>
        <taxon>Limnobacter</taxon>
    </lineage>
</organism>
<dbReference type="EMBL" id="JANIGO010000002">
    <property type="protein sequence ID" value="MCQ8895792.1"/>
    <property type="molecule type" value="Genomic_DNA"/>
</dbReference>
<dbReference type="InterPro" id="IPR011049">
    <property type="entry name" value="Serralysin-like_metalloprot_C"/>
</dbReference>
<comment type="caution">
    <text evidence="1">The sequence shown here is derived from an EMBL/GenBank/DDBJ whole genome shotgun (WGS) entry which is preliminary data.</text>
</comment>